<dbReference type="GO" id="GO:0033104">
    <property type="term" value="C:type VI protein secretion system complex"/>
    <property type="evidence" value="ECO:0007669"/>
    <property type="project" value="InterPro"/>
</dbReference>
<dbReference type="Pfam" id="PF17642">
    <property type="entry name" value="TssD"/>
    <property type="match status" value="1"/>
</dbReference>
<dbReference type="EMBL" id="MUGS01000086">
    <property type="protein sequence ID" value="OXE96500.1"/>
    <property type="molecule type" value="Genomic_DNA"/>
</dbReference>
<name>A0A227NFJ6_9FLAO</name>
<sequence>MAFKAVLEFDGNEYEVLFSKVDLIRRNDGKDAVSSGITEGRLHLKLKSTANTFVLEQAIKSEHKSLSGKVTFFNAESEKVVKVISFEKAFIVFFSEQLFALGETTMTTEITFSAEKITLDNNWAKA</sequence>
<evidence type="ECO:0000313" key="2">
    <source>
        <dbReference type="Proteomes" id="UP000214684"/>
    </source>
</evidence>
<dbReference type="AlphaFoldDB" id="A0A227NFJ6"/>
<evidence type="ECO:0000313" key="1">
    <source>
        <dbReference type="EMBL" id="OXE96500.1"/>
    </source>
</evidence>
<organism evidence="1 2">
    <name type="scientific">Flavobacterium araucananum</name>
    <dbReference type="NCBI Taxonomy" id="946678"/>
    <lineage>
        <taxon>Bacteria</taxon>
        <taxon>Pseudomonadati</taxon>
        <taxon>Bacteroidota</taxon>
        <taxon>Flavobacteriia</taxon>
        <taxon>Flavobacteriales</taxon>
        <taxon>Flavobacteriaceae</taxon>
        <taxon>Flavobacterium</taxon>
    </lineage>
</organism>
<protein>
    <submittedName>
        <fullName evidence="1">Type VI secretion system needle protein Hcp</fullName>
    </submittedName>
</protein>
<dbReference type="InterPro" id="IPR041408">
    <property type="entry name" value="Hcp_Tssd"/>
</dbReference>
<dbReference type="Proteomes" id="UP000214684">
    <property type="component" value="Unassembled WGS sequence"/>
</dbReference>
<proteinExistence type="predicted"/>
<dbReference type="OrthoDB" id="947066at2"/>
<comment type="caution">
    <text evidence="1">The sequence shown here is derived from an EMBL/GenBank/DDBJ whole genome shotgun (WGS) entry which is preliminary data.</text>
</comment>
<reference evidence="1 2" key="1">
    <citation type="submission" date="2016-11" db="EMBL/GenBank/DDBJ databases">
        <title>Whole genomes of Flavobacteriaceae.</title>
        <authorList>
            <person name="Stine C."/>
            <person name="Li C."/>
            <person name="Tadesse D."/>
        </authorList>
    </citation>
    <scope>NUCLEOTIDE SEQUENCE [LARGE SCALE GENOMIC DNA]</scope>
    <source>
        <strain evidence="1 2">DSM 24704</strain>
    </source>
</reference>
<keyword evidence="2" id="KW-1185">Reference proteome</keyword>
<accession>A0A227NFJ6</accession>
<dbReference type="RefSeq" id="WP_089481952.1">
    <property type="nucleotide sequence ID" value="NZ_MUGS01000086.1"/>
</dbReference>
<gene>
    <name evidence="1" type="ORF">B0A64_23795</name>
</gene>